<gene>
    <name evidence="3" type="ORF">ET471_05180</name>
</gene>
<sequence>MAPSSLDPPGPGTEPDRLTVLYSFPHPFGSAGIGWTAWNQVAELVAARHRVHLVTTSVVRPVPGLTSLTTTLAVAGLRVPHRAVGRARAFRHHDRVAARMTGRLAARSAGHLDVVHAWPAACLETLRSARSAGVAAVREVPNTHTAHAFEVVAAECARLGVALPDGLAHAGSPERLALEEAEFGAATALLVPAEHVRRTFLDRGTAPERLLRHRYGYRPPSDTAGDATRPARARDGRPFTAVFLGRGEPRKGLHHALEAWARSRVAVRGGRFLVHGNLDLVPAYRDLLAPLLTVPGVEVRPFASDVPAVLADADVLLLPTLEEGSALVTYEAQAAGVVPLVSTAAGAVLDDGVHGLLHAPGDVATLTAQLDRLADDPALLHRLAAAAAAHAPDLTWAAASVRLVAAYRDAMLLTAGGARAEAA</sequence>
<dbReference type="Pfam" id="PF13692">
    <property type="entry name" value="Glyco_trans_1_4"/>
    <property type="match status" value="1"/>
</dbReference>
<dbReference type="AlphaFoldDB" id="A0A4P6F168"/>
<dbReference type="KEGG" id="xya:ET471_05180"/>
<dbReference type="PANTHER" id="PTHR12526:SF510">
    <property type="entry name" value="D-INOSITOL 3-PHOSPHATE GLYCOSYLTRANSFERASE"/>
    <property type="match status" value="1"/>
</dbReference>
<accession>A0A4P6F168</accession>
<protein>
    <submittedName>
        <fullName evidence="3">Glycosyltransferase</fullName>
    </submittedName>
</protein>
<keyword evidence="2 3" id="KW-0808">Transferase</keyword>
<dbReference type="GO" id="GO:0016757">
    <property type="term" value="F:glycosyltransferase activity"/>
    <property type="evidence" value="ECO:0007669"/>
    <property type="project" value="UniProtKB-KW"/>
</dbReference>
<dbReference type="CDD" id="cd03801">
    <property type="entry name" value="GT4_PimA-like"/>
    <property type="match status" value="1"/>
</dbReference>
<dbReference type="OrthoDB" id="3371840at2"/>
<dbReference type="Proteomes" id="UP000292118">
    <property type="component" value="Chromosome"/>
</dbReference>
<proteinExistence type="predicted"/>
<evidence type="ECO:0000313" key="4">
    <source>
        <dbReference type="Proteomes" id="UP000292118"/>
    </source>
</evidence>
<dbReference type="SUPFAM" id="SSF53756">
    <property type="entry name" value="UDP-Glycosyltransferase/glycogen phosphorylase"/>
    <property type="match status" value="1"/>
</dbReference>
<organism evidence="3 4">
    <name type="scientific">Xylanimonas protaetiae</name>
    <dbReference type="NCBI Taxonomy" id="2509457"/>
    <lineage>
        <taxon>Bacteria</taxon>
        <taxon>Bacillati</taxon>
        <taxon>Actinomycetota</taxon>
        <taxon>Actinomycetes</taxon>
        <taxon>Micrococcales</taxon>
        <taxon>Promicromonosporaceae</taxon>
        <taxon>Xylanimonas</taxon>
    </lineage>
</organism>
<name>A0A4P6F168_9MICO</name>
<evidence type="ECO:0000313" key="3">
    <source>
        <dbReference type="EMBL" id="QAY69510.1"/>
    </source>
</evidence>
<dbReference type="RefSeq" id="WP_129186909.1">
    <property type="nucleotide sequence ID" value="NZ_CP035493.1"/>
</dbReference>
<dbReference type="EMBL" id="CP035493">
    <property type="protein sequence ID" value="QAY69510.1"/>
    <property type="molecule type" value="Genomic_DNA"/>
</dbReference>
<evidence type="ECO:0000256" key="1">
    <source>
        <dbReference type="ARBA" id="ARBA00022676"/>
    </source>
</evidence>
<reference evidence="3 4" key="1">
    <citation type="submission" date="2019-01" db="EMBL/GenBank/DDBJ databases">
        <title>Genome sequencing of strain FW10M-9.</title>
        <authorList>
            <person name="Heo J."/>
            <person name="Kim S.-J."/>
            <person name="Kim J.-S."/>
            <person name="Hong S.-B."/>
            <person name="Kwon S.-W."/>
        </authorList>
    </citation>
    <scope>NUCLEOTIDE SEQUENCE [LARGE SCALE GENOMIC DNA]</scope>
    <source>
        <strain evidence="3 4">FW10M-9</strain>
    </source>
</reference>
<evidence type="ECO:0000256" key="2">
    <source>
        <dbReference type="ARBA" id="ARBA00022679"/>
    </source>
</evidence>
<dbReference type="Gene3D" id="3.40.50.2000">
    <property type="entry name" value="Glycogen Phosphorylase B"/>
    <property type="match status" value="2"/>
</dbReference>
<keyword evidence="4" id="KW-1185">Reference proteome</keyword>
<dbReference type="PANTHER" id="PTHR12526">
    <property type="entry name" value="GLYCOSYLTRANSFERASE"/>
    <property type="match status" value="1"/>
</dbReference>
<keyword evidence="1" id="KW-0328">Glycosyltransferase</keyword>